<organism evidence="6 7">
    <name type="scientific">Mycolicibacterium vanbaalenii</name>
    <name type="common">Mycobacterium vanbaalenii</name>
    <dbReference type="NCBI Taxonomy" id="110539"/>
    <lineage>
        <taxon>Bacteria</taxon>
        <taxon>Bacillati</taxon>
        <taxon>Actinomycetota</taxon>
        <taxon>Actinomycetes</taxon>
        <taxon>Mycobacteriales</taxon>
        <taxon>Mycobacteriaceae</taxon>
        <taxon>Mycolicibacterium</taxon>
    </lineage>
</organism>
<comment type="cofactor">
    <cofactor evidence="1">
        <name>FAD</name>
        <dbReference type="ChEBI" id="CHEBI:57692"/>
    </cofactor>
</comment>
<dbReference type="InterPro" id="IPR050641">
    <property type="entry name" value="RIFMO-like"/>
</dbReference>
<protein>
    <submittedName>
        <fullName evidence="6">Aklavinone 12-hydroxylase RdmE</fullName>
        <ecNumber evidence="6">1.14.13.180</ecNumber>
    </submittedName>
</protein>
<dbReference type="Pfam" id="PF13577">
    <property type="entry name" value="SnoaL_4"/>
    <property type="match status" value="1"/>
</dbReference>
<dbReference type="Proteomes" id="UP000430146">
    <property type="component" value="Unassembled WGS sequence"/>
</dbReference>
<sequence>MEHMPIESTPVLVVGGSLVGLSAAVFLASHELPVVLIERHVDSAAHPRAIGYTTRTLELFRAVGITLPDAANDGPPRRARVESLAGRWLEEFPWTPPPRRPEVDYSPAKATAIAQDRLEPILRNRAGELNVDLRLGTELVSLSQDNGGVTAMVRRREHGTHAVIRASYVIAADGATSPIREALGIARSGRGLLSVQTSILFRAPLERYLARGVMQFEISRPGFDAFLTTYGDGRWVLMLPDEVDRSEQEQRALIRTAVGDPNLPVELITTGRWELAARIADSFGDRRVFLAGDAAHQLPPNRGGYGANTGIEDAHNLAWKLAAVLAGHSRTDLLDTYDAERRPVAWLRHDQIFARADYRAHLTAENSAVEILDDVAVELGHRYQSSALPIQDGLQLARRPDEWCGQPGTRAPHLPITVCGEDRSTLDLFHRGWVVLTLDDAWRDASANAARNTAITVEVVVIGADGVRVDSGRLATAYGLGPTGATLVRPDGYVAWRCADAPADRAAALATALHVAAKSTRTPRRSQLDDLEAIKALTARYSDAVNHGYGDKCCDLQALSEVFAPDAIFFGADGDTPVRGRAAILAEVPKATAPVTFAMHAYLNPIVTLTGDTADATWLLWVASVHDDQPGIAFLGARLTYIHDGRRWQIHTVRTQPGFRLPAPT</sequence>
<keyword evidence="7" id="KW-1185">Reference proteome</keyword>
<dbReference type="GO" id="GO:0071949">
    <property type="term" value="F:FAD binding"/>
    <property type="evidence" value="ECO:0007669"/>
    <property type="project" value="InterPro"/>
</dbReference>
<reference evidence="6 7" key="1">
    <citation type="submission" date="2019-11" db="EMBL/GenBank/DDBJ databases">
        <authorList>
            <person name="Holert J."/>
        </authorList>
    </citation>
    <scope>NUCLEOTIDE SEQUENCE [LARGE SCALE GENOMIC DNA]</scope>
    <source>
        <strain evidence="6">BC8_1</strain>
    </source>
</reference>
<dbReference type="AlphaFoldDB" id="A0A5S9R401"/>
<dbReference type="Pfam" id="PF21274">
    <property type="entry name" value="Rng_hyd_C"/>
    <property type="match status" value="1"/>
</dbReference>
<name>A0A5S9R401_MYCVN</name>
<evidence type="ECO:0000259" key="4">
    <source>
        <dbReference type="Pfam" id="PF01494"/>
    </source>
</evidence>
<feature type="domain" description="SnoaL-like" evidence="5">
    <location>
        <begin position="527"/>
        <end position="651"/>
    </location>
</feature>
<dbReference type="SUPFAM" id="SSF54427">
    <property type="entry name" value="NTF2-like"/>
    <property type="match status" value="1"/>
</dbReference>
<dbReference type="InterPro" id="IPR002938">
    <property type="entry name" value="FAD-bd"/>
</dbReference>
<evidence type="ECO:0000256" key="3">
    <source>
        <dbReference type="ARBA" id="ARBA00022827"/>
    </source>
</evidence>
<keyword evidence="2" id="KW-0285">Flavoprotein</keyword>
<evidence type="ECO:0000313" key="7">
    <source>
        <dbReference type="Proteomes" id="UP000430146"/>
    </source>
</evidence>
<dbReference type="InterPro" id="IPR032710">
    <property type="entry name" value="NTF2-like_dom_sf"/>
</dbReference>
<dbReference type="InterPro" id="IPR036188">
    <property type="entry name" value="FAD/NAD-bd_sf"/>
</dbReference>
<dbReference type="SUPFAM" id="SSF51905">
    <property type="entry name" value="FAD/NAD(P)-binding domain"/>
    <property type="match status" value="1"/>
</dbReference>
<dbReference type="Gene3D" id="3.40.30.120">
    <property type="match status" value="1"/>
</dbReference>
<dbReference type="GO" id="GO:0016709">
    <property type="term" value="F:oxidoreductase activity, acting on paired donors, with incorporation or reduction of molecular oxygen, NAD(P)H as one donor, and incorporation of one atom of oxygen"/>
    <property type="evidence" value="ECO:0007669"/>
    <property type="project" value="UniProtKB-ARBA"/>
</dbReference>
<feature type="domain" description="FAD-binding" evidence="4">
    <location>
        <begin position="9"/>
        <end position="347"/>
    </location>
</feature>
<dbReference type="RefSeq" id="WP_200846061.1">
    <property type="nucleotide sequence ID" value="NZ_CACSIP010000032.1"/>
</dbReference>
<accession>A0A5S9R401</accession>
<dbReference type="PANTHER" id="PTHR43004:SF19">
    <property type="entry name" value="BINDING MONOOXYGENASE, PUTATIVE (JCVI)-RELATED"/>
    <property type="match status" value="1"/>
</dbReference>
<evidence type="ECO:0000256" key="2">
    <source>
        <dbReference type="ARBA" id="ARBA00022630"/>
    </source>
</evidence>
<evidence type="ECO:0000259" key="5">
    <source>
        <dbReference type="Pfam" id="PF13577"/>
    </source>
</evidence>
<dbReference type="PANTHER" id="PTHR43004">
    <property type="entry name" value="TRK SYSTEM POTASSIUM UPTAKE PROTEIN"/>
    <property type="match status" value="1"/>
</dbReference>
<keyword evidence="3" id="KW-0274">FAD</keyword>
<dbReference type="InterPro" id="IPR037401">
    <property type="entry name" value="SnoaL-like"/>
</dbReference>
<dbReference type="Gene3D" id="3.50.50.60">
    <property type="entry name" value="FAD/NAD(P)-binding domain"/>
    <property type="match status" value="1"/>
</dbReference>
<keyword evidence="6" id="KW-0560">Oxidoreductase</keyword>
<proteinExistence type="predicted"/>
<gene>
    <name evidence="6" type="primary">rdmE</name>
    <name evidence="6" type="ORF">AELLOGFF_05384</name>
</gene>
<dbReference type="Gene3D" id="3.30.9.10">
    <property type="entry name" value="D-Amino Acid Oxidase, subunit A, domain 2"/>
    <property type="match status" value="1"/>
</dbReference>
<dbReference type="Gene3D" id="3.10.450.50">
    <property type="match status" value="1"/>
</dbReference>
<dbReference type="PRINTS" id="PR00420">
    <property type="entry name" value="RNGMNOXGNASE"/>
</dbReference>
<evidence type="ECO:0000256" key="1">
    <source>
        <dbReference type="ARBA" id="ARBA00001974"/>
    </source>
</evidence>
<dbReference type="Pfam" id="PF01494">
    <property type="entry name" value="FAD_binding_3"/>
    <property type="match status" value="1"/>
</dbReference>
<dbReference type="EMBL" id="CACSIP010000032">
    <property type="protein sequence ID" value="CAA0127928.1"/>
    <property type="molecule type" value="Genomic_DNA"/>
</dbReference>
<dbReference type="EC" id="1.14.13.180" evidence="6"/>
<evidence type="ECO:0000313" key="6">
    <source>
        <dbReference type="EMBL" id="CAA0127928.1"/>
    </source>
</evidence>